<evidence type="ECO:0000256" key="6">
    <source>
        <dbReference type="SAM" id="MobiDB-lite"/>
    </source>
</evidence>
<evidence type="ECO:0000256" key="2">
    <source>
        <dbReference type="ARBA" id="ARBA00022722"/>
    </source>
</evidence>
<keyword evidence="4" id="KW-0378">Hydrolase</keyword>
<dbReference type="Gene3D" id="3.30.230.10">
    <property type="match status" value="1"/>
</dbReference>
<dbReference type="InterPro" id="IPR000100">
    <property type="entry name" value="RNase_P"/>
</dbReference>
<keyword evidence="3" id="KW-0255">Endonuclease</keyword>
<organism evidence="7">
    <name type="scientific">freshwater metagenome</name>
    <dbReference type="NCBI Taxonomy" id="449393"/>
    <lineage>
        <taxon>unclassified sequences</taxon>
        <taxon>metagenomes</taxon>
        <taxon>ecological metagenomes</taxon>
    </lineage>
</organism>
<dbReference type="InterPro" id="IPR014721">
    <property type="entry name" value="Ribsml_uS5_D2-typ_fold_subgr"/>
</dbReference>
<gene>
    <name evidence="7" type="ORF">UFOPK2766_00163</name>
    <name evidence="8" type="ORF">UFOPK3519_00937</name>
</gene>
<evidence type="ECO:0000313" key="7">
    <source>
        <dbReference type="EMBL" id="CAB4728645.1"/>
    </source>
</evidence>
<evidence type="ECO:0000256" key="4">
    <source>
        <dbReference type="ARBA" id="ARBA00022801"/>
    </source>
</evidence>
<accession>A0A6J6S1V2</accession>
<feature type="region of interest" description="Disordered" evidence="6">
    <location>
        <begin position="55"/>
        <end position="82"/>
    </location>
</feature>
<proteinExistence type="predicted"/>
<dbReference type="GO" id="GO:0008033">
    <property type="term" value="P:tRNA processing"/>
    <property type="evidence" value="ECO:0007669"/>
    <property type="project" value="UniProtKB-KW"/>
</dbReference>
<evidence type="ECO:0000256" key="5">
    <source>
        <dbReference type="ARBA" id="ARBA00022884"/>
    </source>
</evidence>
<keyword evidence="2" id="KW-0540">Nuclease</keyword>
<evidence type="ECO:0000313" key="8">
    <source>
        <dbReference type="EMBL" id="CAB4902964.1"/>
    </source>
</evidence>
<dbReference type="GO" id="GO:0000049">
    <property type="term" value="F:tRNA binding"/>
    <property type="evidence" value="ECO:0007669"/>
    <property type="project" value="InterPro"/>
</dbReference>
<evidence type="ECO:0000256" key="3">
    <source>
        <dbReference type="ARBA" id="ARBA00022759"/>
    </source>
</evidence>
<dbReference type="GO" id="GO:0004526">
    <property type="term" value="F:ribonuclease P activity"/>
    <property type="evidence" value="ECO:0007669"/>
    <property type="project" value="InterPro"/>
</dbReference>
<dbReference type="Pfam" id="PF00825">
    <property type="entry name" value="Ribonuclease_P"/>
    <property type="match status" value="1"/>
</dbReference>
<dbReference type="EMBL" id="CAEZYU010000004">
    <property type="protein sequence ID" value="CAB4728645.1"/>
    <property type="molecule type" value="Genomic_DNA"/>
</dbReference>
<evidence type="ECO:0000256" key="1">
    <source>
        <dbReference type="ARBA" id="ARBA00022694"/>
    </source>
</evidence>
<keyword evidence="5" id="KW-0694">RNA-binding</keyword>
<dbReference type="InterPro" id="IPR020568">
    <property type="entry name" value="Ribosomal_Su5_D2-typ_SF"/>
</dbReference>
<dbReference type="AlphaFoldDB" id="A0A6J6S1V2"/>
<dbReference type="SUPFAM" id="SSF54211">
    <property type="entry name" value="Ribosomal protein S5 domain 2-like"/>
    <property type="match status" value="1"/>
</dbReference>
<name>A0A6J6S1V2_9ZZZZ</name>
<protein>
    <submittedName>
        <fullName evidence="7">Unannotated protein</fullName>
    </submittedName>
</protein>
<sequence>MVRNRVRRQLRHAAVQLEQDAVFEPAPYLVVVHPKAVECSMKELAFHLESATSKQPKLERTQDNATEIIISDSPASHDRLER</sequence>
<reference evidence="7" key="1">
    <citation type="submission" date="2020-05" db="EMBL/GenBank/DDBJ databases">
        <authorList>
            <person name="Chiriac C."/>
            <person name="Salcher M."/>
            <person name="Ghai R."/>
            <person name="Kavagutti S V."/>
        </authorList>
    </citation>
    <scope>NUCLEOTIDE SEQUENCE</scope>
</reference>
<dbReference type="EMBL" id="CAFBMG010000063">
    <property type="protein sequence ID" value="CAB4902964.1"/>
    <property type="molecule type" value="Genomic_DNA"/>
</dbReference>
<keyword evidence="1" id="KW-0819">tRNA processing</keyword>